<feature type="compositionally biased region" description="Polar residues" evidence="1">
    <location>
        <begin position="1196"/>
        <end position="1213"/>
    </location>
</feature>
<name>A0AAV3XYL0_9GAST</name>
<dbReference type="PANTHER" id="PTHR23011:SF28">
    <property type="entry name" value="CYCLIC NUCLEOTIDE-BINDING DOMAIN CONTAINING PROTEIN"/>
    <property type="match status" value="1"/>
</dbReference>
<dbReference type="Gene3D" id="2.60.120.10">
    <property type="entry name" value="Jelly Rolls"/>
    <property type="match status" value="1"/>
</dbReference>
<dbReference type="PANTHER" id="PTHR23011">
    <property type="entry name" value="CYCLIC NUCLEOTIDE-BINDING DOMAIN CONTAINING PROTEIN"/>
    <property type="match status" value="1"/>
</dbReference>
<feature type="compositionally biased region" description="Polar residues" evidence="1">
    <location>
        <begin position="483"/>
        <end position="502"/>
    </location>
</feature>
<organism evidence="3 4">
    <name type="scientific">Plakobranchus ocellatus</name>
    <dbReference type="NCBI Taxonomy" id="259542"/>
    <lineage>
        <taxon>Eukaryota</taxon>
        <taxon>Metazoa</taxon>
        <taxon>Spiralia</taxon>
        <taxon>Lophotrochozoa</taxon>
        <taxon>Mollusca</taxon>
        <taxon>Gastropoda</taxon>
        <taxon>Heterobranchia</taxon>
        <taxon>Euthyneura</taxon>
        <taxon>Panpulmonata</taxon>
        <taxon>Sacoglossa</taxon>
        <taxon>Placobranchoidea</taxon>
        <taxon>Plakobranchidae</taxon>
        <taxon>Plakobranchus</taxon>
    </lineage>
</organism>
<keyword evidence="4" id="KW-1185">Reference proteome</keyword>
<feature type="compositionally biased region" description="Polar residues" evidence="1">
    <location>
        <begin position="551"/>
        <end position="577"/>
    </location>
</feature>
<dbReference type="SMART" id="SM00100">
    <property type="entry name" value="cNMP"/>
    <property type="match status" value="1"/>
</dbReference>
<accession>A0AAV3XYL0</accession>
<gene>
    <name evidence="3" type="ORF">PoB_000160300</name>
</gene>
<feature type="compositionally biased region" description="Polar residues" evidence="1">
    <location>
        <begin position="876"/>
        <end position="890"/>
    </location>
</feature>
<evidence type="ECO:0000256" key="1">
    <source>
        <dbReference type="SAM" id="MobiDB-lite"/>
    </source>
</evidence>
<evidence type="ECO:0000259" key="2">
    <source>
        <dbReference type="PROSITE" id="PS50042"/>
    </source>
</evidence>
<feature type="region of interest" description="Disordered" evidence="1">
    <location>
        <begin position="948"/>
        <end position="972"/>
    </location>
</feature>
<dbReference type="SUPFAM" id="SSF51206">
    <property type="entry name" value="cAMP-binding domain-like"/>
    <property type="match status" value="2"/>
</dbReference>
<proteinExistence type="predicted"/>
<dbReference type="Proteomes" id="UP000735302">
    <property type="component" value="Unassembled WGS sequence"/>
</dbReference>
<reference evidence="3 4" key="1">
    <citation type="journal article" date="2021" name="Elife">
        <title>Chloroplast acquisition without the gene transfer in kleptoplastic sea slugs, Plakobranchus ocellatus.</title>
        <authorList>
            <person name="Maeda T."/>
            <person name="Takahashi S."/>
            <person name="Yoshida T."/>
            <person name="Shimamura S."/>
            <person name="Takaki Y."/>
            <person name="Nagai Y."/>
            <person name="Toyoda A."/>
            <person name="Suzuki Y."/>
            <person name="Arimoto A."/>
            <person name="Ishii H."/>
            <person name="Satoh N."/>
            <person name="Nishiyama T."/>
            <person name="Hasebe M."/>
            <person name="Maruyama T."/>
            <person name="Minagawa J."/>
            <person name="Obokata J."/>
            <person name="Shigenobu S."/>
        </authorList>
    </citation>
    <scope>NUCLEOTIDE SEQUENCE [LARGE SCALE GENOMIC DNA]</scope>
</reference>
<dbReference type="EMBL" id="BLXT01000208">
    <property type="protein sequence ID" value="GFN75097.1"/>
    <property type="molecule type" value="Genomic_DNA"/>
</dbReference>
<feature type="region of interest" description="Disordered" evidence="1">
    <location>
        <begin position="905"/>
        <end position="933"/>
    </location>
</feature>
<feature type="domain" description="Cyclic nucleotide-binding" evidence="2">
    <location>
        <begin position="694"/>
        <end position="815"/>
    </location>
</feature>
<dbReference type="AlphaFoldDB" id="A0AAV3XYL0"/>
<dbReference type="PROSITE" id="PS50042">
    <property type="entry name" value="CNMP_BINDING_3"/>
    <property type="match status" value="1"/>
</dbReference>
<dbReference type="InterPro" id="IPR018490">
    <property type="entry name" value="cNMP-bd_dom_sf"/>
</dbReference>
<feature type="region of interest" description="Disordered" evidence="1">
    <location>
        <begin position="483"/>
        <end position="507"/>
    </location>
</feature>
<feature type="region of interest" description="Disordered" evidence="1">
    <location>
        <begin position="213"/>
        <end position="257"/>
    </location>
</feature>
<dbReference type="InterPro" id="IPR000595">
    <property type="entry name" value="cNMP-bd_dom"/>
</dbReference>
<feature type="compositionally biased region" description="Basic and acidic residues" evidence="1">
    <location>
        <begin position="90"/>
        <end position="100"/>
    </location>
</feature>
<feature type="region of interest" description="Disordered" evidence="1">
    <location>
        <begin position="1"/>
        <end position="155"/>
    </location>
</feature>
<protein>
    <submittedName>
        <fullName evidence="3">Cyclic nucleotide-binding domain-containing protein 2-like</fullName>
    </submittedName>
</protein>
<feature type="compositionally biased region" description="Polar residues" evidence="1">
    <location>
        <begin position="16"/>
        <end position="32"/>
    </location>
</feature>
<evidence type="ECO:0000313" key="4">
    <source>
        <dbReference type="Proteomes" id="UP000735302"/>
    </source>
</evidence>
<evidence type="ECO:0000313" key="3">
    <source>
        <dbReference type="EMBL" id="GFN75097.1"/>
    </source>
</evidence>
<feature type="region of interest" description="Disordered" evidence="1">
    <location>
        <begin position="457"/>
        <end position="476"/>
    </location>
</feature>
<comment type="caution">
    <text evidence="3">The sequence shown here is derived from an EMBL/GenBank/DDBJ whole genome shotgun (WGS) entry which is preliminary data.</text>
</comment>
<sequence>MENSADSEMHVEDLRSSTSAESLDNNSFADSSTDSRKKRTDMIPKIVAEDDISTETAVMRVEVTQRKRIPVGTEPMKEIGDDENSLLKSSSKDARIDNGKVDNGQEIVHLNKDQINIRPANHRPRSNAVVDKQNDKKSTQSLHTQERQDGKYESELLSSDDDALLLHRPEFYSILSDDDSFEWTFHNEKFSDLDIKFIPRVEKRWSDAKARTSLKGHLSESPHSSSDGQEKLVQLPGSEEKSTHLRKKKPPMDNLQDGKLHQKLSFNLEAVKSKIESSEKTNDIYKFYERNTESDKQAKHDTEATATNVRKHFNPQTILKSNQVSAINSSDSQAKARDGNLTKQYQKRSIRKNVVFFQSSPTLTYKKTKLKFLEDKDNDSPRQLAHGPVSDNSIMWSSKARMGKENELPMRYRKHEISIEKVNELYQRRNAFRKLCKLDDVEAKFISGTTQEGVTKEPVSFLPNKGGDKDRRGSYPNITIASSLDSSRSKAPSRQISDTNQGPHEAKHFVDLEKVGKRRSAKDVMQWLFEGRLSEAAKLRRRRSSKDLTHTQKNLWGTSSRPGPLRQWQSYPPSSESGDGLTPLLHSPLTPLQYFQKWVRLVCLLLRAIGLKPKKPVTTNLDFLSWTVVYDEVLGISRLNYDSGSLTFDPEAYKPNRELTIREDVKAILRLSAEDRTETQVQTAMKCLQHVVPAFSEFPVRVQQSMLKVCRHEEFESGRVIIRQGHRAENFYFIVSGSAVVTVMDSGENHVHTANLLGKGSSFGDLAFLNMAKRSATVTCRDTVEVICIERDDFINIFLRGVKGREPSHFTFLRGVDMLKGWPIHMLPQDNPRICAYTYVRRGVILSHDSATCEWIVVVVSGTCNIIKAMNDPGQKRQTPRNSLESQALRRQSKVVARKILRDRDYMSSPSSSSGSYHDNAVDNHKPGHKKGKLVQFSDDFPTNDDSINNGSLAKPEDKALQRQTHTKRKSRHELVLADLKLTFNESIHPLSPEGLDLAVAQDKHLAEIEKIFNKRHVLPAIKQTARKLTHSIPTYTLHSDRPALTVRRGSDAQLASILRPHRLSTGVQPPALPQVIVQPPGEDVEEDVVKKPAKGTDSSVDKVFIEVAHLEEGDVFGLEHVLLGNISDVTSCSLVSAGAEVVLISRKFFQKHLTEETAKAIREKIRPLPSEASLKAQLKTQMSWQAFKADMFTRQATGHPTRPGSLSRSNHQVSRHHSFDRGSYRAASQMS</sequence>
<dbReference type="InterPro" id="IPR014710">
    <property type="entry name" value="RmlC-like_jellyroll"/>
</dbReference>
<dbReference type="CDD" id="cd00038">
    <property type="entry name" value="CAP_ED"/>
    <property type="match status" value="1"/>
</dbReference>
<feature type="region of interest" description="Disordered" evidence="1">
    <location>
        <begin position="870"/>
        <end position="890"/>
    </location>
</feature>
<feature type="region of interest" description="Disordered" evidence="1">
    <location>
        <begin position="1196"/>
        <end position="1232"/>
    </location>
</feature>
<dbReference type="Pfam" id="PF00027">
    <property type="entry name" value="cNMP_binding"/>
    <property type="match status" value="1"/>
</dbReference>
<feature type="compositionally biased region" description="Basic and acidic residues" evidence="1">
    <location>
        <begin position="132"/>
        <end position="154"/>
    </location>
</feature>
<feature type="region of interest" description="Disordered" evidence="1">
    <location>
        <begin position="540"/>
        <end position="580"/>
    </location>
</feature>